<reference evidence="1" key="1">
    <citation type="submission" date="2024-12" db="EMBL/GenBank/DDBJ databases">
        <title>Comparative genomics and development of molecular markers within Purpureocillium lilacinum and among Purpureocillium species.</title>
        <authorList>
            <person name="Yeh Z.-Y."/>
            <person name="Ni N.-T."/>
            <person name="Lo P.-H."/>
            <person name="Mushyakhwo K."/>
            <person name="Lin C.-F."/>
            <person name="Nai Y.-S."/>
        </authorList>
    </citation>
    <scope>NUCLEOTIDE SEQUENCE</scope>
    <source>
        <strain evidence="1">NCHU-NPUST-175</strain>
    </source>
</reference>
<name>A0ACC4D730_PURLI</name>
<accession>A0ACC4D730</accession>
<evidence type="ECO:0000313" key="2">
    <source>
        <dbReference type="Proteomes" id="UP001638806"/>
    </source>
</evidence>
<organism evidence="1 2">
    <name type="scientific">Purpureocillium lilacinum</name>
    <name type="common">Paecilomyces lilacinus</name>
    <dbReference type="NCBI Taxonomy" id="33203"/>
    <lineage>
        <taxon>Eukaryota</taxon>
        <taxon>Fungi</taxon>
        <taxon>Dikarya</taxon>
        <taxon>Ascomycota</taxon>
        <taxon>Pezizomycotina</taxon>
        <taxon>Sordariomycetes</taxon>
        <taxon>Hypocreomycetidae</taxon>
        <taxon>Hypocreales</taxon>
        <taxon>Ophiocordycipitaceae</taxon>
        <taxon>Purpureocillium</taxon>
    </lineage>
</organism>
<keyword evidence="2" id="KW-1185">Reference proteome</keyword>
<evidence type="ECO:0000313" key="1">
    <source>
        <dbReference type="EMBL" id="KAL3952110.1"/>
    </source>
</evidence>
<sequence length="258" mass="27251">MRAIPTLTGFAVVSVSRGETQPTGVQWVSDAKCGVPLCCAVVPVRRRWTDPPSLDPVSVPGVCGASMLIKSSAAADSQTYPAAPVGPWMRPRRGPRRQSKSEAVTAMRPGALGRIWKRDAREVADGPGGAARADEHARQHHCRLCCCCCCCRALPIPREREILLLPPCFCEKGDPRAPSLTTTTIFKCFTTATGRRDTRAARRGTGNALALALAPGGPGAARHHATAASRWPGGCGQLVLGIRLREIKCGGGARAGGR</sequence>
<dbReference type="Proteomes" id="UP001638806">
    <property type="component" value="Unassembled WGS sequence"/>
</dbReference>
<comment type="caution">
    <text evidence="1">The sequence shown here is derived from an EMBL/GenBank/DDBJ whole genome shotgun (WGS) entry which is preliminary data.</text>
</comment>
<proteinExistence type="predicted"/>
<dbReference type="EMBL" id="JBGNUJ010000013">
    <property type="protein sequence ID" value="KAL3952110.1"/>
    <property type="molecule type" value="Genomic_DNA"/>
</dbReference>
<protein>
    <submittedName>
        <fullName evidence="1">Uncharacterized protein</fullName>
    </submittedName>
</protein>
<gene>
    <name evidence="1" type="ORF">ACCO45_013827</name>
</gene>